<dbReference type="GO" id="GO:0000255">
    <property type="term" value="P:allantoin metabolic process"/>
    <property type="evidence" value="ECO:0007669"/>
    <property type="project" value="InterPro"/>
</dbReference>
<name>A0A5R8KIS4_9BACT</name>
<dbReference type="InterPro" id="IPR036778">
    <property type="entry name" value="OHCU_decarboxylase_sf"/>
</dbReference>
<dbReference type="Proteomes" id="UP000306196">
    <property type="component" value="Unassembled WGS sequence"/>
</dbReference>
<gene>
    <name evidence="8" type="primary">uraD</name>
    <name evidence="8" type="ORF">FEM03_02030</name>
</gene>
<proteinExistence type="predicted"/>
<evidence type="ECO:0000256" key="4">
    <source>
        <dbReference type="ARBA" id="ARBA00022631"/>
    </source>
</evidence>
<evidence type="ECO:0000256" key="2">
    <source>
        <dbReference type="ARBA" id="ARBA00004754"/>
    </source>
</evidence>
<dbReference type="InterPro" id="IPR018020">
    <property type="entry name" value="OHCU_decarboxylase"/>
</dbReference>
<evidence type="ECO:0000313" key="8">
    <source>
        <dbReference type="EMBL" id="TLD72157.1"/>
    </source>
</evidence>
<evidence type="ECO:0000259" key="7">
    <source>
        <dbReference type="Pfam" id="PF09349"/>
    </source>
</evidence>
<comment type="catalytic activity">
    <reaction evidence="1">
        <text>5-hydroxy-2-oxo-4-ureido-2,5-dihydro-1H-imidazole-5-carboxylate + H(+) = (S)-allantoin + CO2</text>
        <dbReference type="Rhea" id="RHEA:26301"/>
        <dbReference type="ChEBI" id="CHEBI:15378"/>
        <dbReference type="ChEBI" id="CHEBI:15678"/>
        <dbReference type="ChEBI" id="CHEBI:16526"/>
        <dbReference type="ChEBI" id="CHEBI:58639"/>
        <dbReference type="EC" id="4.1.1.97"/>
    </reaction>
</comment>
<accession>A0A5R8KIS4</accession>
<dbReference type="PANTHER" id="PTHR43466">
    <property type="entry name" value="2-OXO-4-HYDROXY-4-CARBOXY-5-UREIDOIMIDAZOLINE DECARBOXYLASE-RELATED"/>
    <property type="match status" value="1"/>
</dbReference>
<evidence type="ECO:0000313" key="9">
    <source>
        <dbReference type="Proteomes" id="UP000306196"/>
    </source>
</evidence>
<sequence>MPLLTPADLNQLSEADFTTTFGSIFEHSPWVAQQTYPKKPFTDLADLHQKMCATLRASSPQSQLDLIIAHPDLGERLGALTPESTHEQASAGLNQLTQTELDRFNANNTAYKQKFGFPFVICARLNDKDTMLAAFETRLQNDRETELATALEQIEKIALLRLQSLIL</sequence>
<dbReference type="Pfam" id="PF09349">
    <property type="entry name" value="OHCU_decarbox"/>
    <property type="match status" value="1"/>
</dbReference>
<dbReference type="GO" id="GO:0019628">
    <property type="term" value="P:urate catabolic process"/>
    <property type="evidence" value="ECO:0007669"/>
    <property type="project" value="UniProtKB-UniPathway"/>
</dbReference>
<dbReference type="EMBL" id="VAUV01000002">
    <property type="protein sequence ID" value="TLD72157.1"/>
    <property type="molecule type" value="Genomic_DNA"/>
</dbReference>
<dbReference type="SUPFAM" id="SSF158694">
    <property type="entry name" value="UraD-Like"/>
    <property type="match status" value="1"/>
</dbReference>
<dbReference type="PANTHER" id="PTHR43466:SF1">
    <property type="entry name" value="2-OXO-4-HYDROXY-4-CARBOXY-5-UREIDOIMIDAZOLINE DECARBOXYLASE-RELATED"/>
    <property type="match status" value="1"/>
</dbReference>
<keyword evidence="9" id="KW-1185">Reference proteome</keyword>
<dbReference type="GO" id="GO:0006144">
    <property type="term" value="P:purine nucleobase metabolic process"/>
    <property type="evidence" value="ECO:0007669"/>
    <property type="project" value="UniProtKB-KW"/>
</dbReference>
<evidence type="ECO:0000256" key="1">
    <source>
        <dbReference type="ARBA" id="ARBA00001163"/>
    </source>
</evidence>
<evidence type="ECO:0000256" key="3">
    <source>
        <dbReference type="ARBA" id="ARBA00012257"/>
    </source>
</evidence>
<dbReference type="UniPathway" id="UPA00394">
    <property type="reaction ID" value="UER00652"/>
</dbReference>
<reference evidence="8 9" key="1">
    <citation type="submission" date="2019-05" db="EMBL/GenBank/DDBJ databases">
        <title>Verrucobacter flavum gen. nov., sp. nov. a new member of the family Verrucomicrobiaceae.</title>
        <authorList>
            <person name="Szuroczki S."/>
            <person name="Abbaszade G."/>
            <person name="Szabo A."/>
            <person name="Felfoldi T."/>
            <person name="Schumann P."/>
            <person name="Boka K."/>
            <person name="Keki Z."/>
            <person name="Toumi M."/>
            <person name="Toth E."/>
        </authorList>
    </citation>
    <scope>NUCLEOTIDE SEQUENCE [LARGE SCALE GENOMIC DNA]</scope>
    <source>
        <strain evidence="8 9">MG-N-17</strain>
    </source>
</reference>
<protein>
    <recommendedName>
        <fullName evidence="3">2-oxo-4-hydroxy-4-carboxy-5-ureidoimidazoline decarboxylase</fullName>
        <ecNumber evidence="3">4.1.1.97</ecNumber>
    </recommendedName>
</protein>
<dbReference type="InterPro" id="IPR017580">
    <property type="entry name" value="OHCU_decarboxylase-1"/>
</dbReference>
<evidence type="ECO:0000256" key="6">
    <source>
        <dbReference type="ARBA" id="ARBA00023239"/>
    </source>
</evidence>
<dbReference type="NCBIfam" id="TIGR03164">
    <property type="entry name" value="UHCUDC"/>
    <property type="match status" value="1"/>
</dbReference>
<evidence type="ECO:0000256" key="5">
    <source>
        <dbReference type="ARBA" id="ARBA00022793"/>
    </source>
</evidence>
<dbReference type="OrthoDB" id="9800909at2"/>
<keyword evidence="6 8" id="KW-0456">Lyase</keyword>
<dbReference type="AlphaFoldDB" id="A0A5R8KIS4"/>
<comment type="pathway">
    <text evidence="2">Purine metabolism; urate degradation; (S)-allantoin from urate: step 3/3.</text>
</comment>
<dbReference type="Gene3D" id="1.10.3330.10">
    <property type="entry name" value="Oxo-4-hydroxy-4-carboxy-5-ureidoimidazoline decarboxylase"/>
    <property type="match status" value="1"/>
</dbReference>
<dbReference type="RefSeq" id="WP_138084512.1">
    <property type="nucleotide sequence ID" value="NZ_VAUV01000002.1"/>
</dbReference>
<keyword evidence="5" id="KW-0210">Decarboxylase</keyword>
<dbReference type="GO" id="GO:0051997">
    <property type="term" value="F:2-oxo-4-hydroxy-4-carboxy-5-ureidoimidazoline decarboxylase activity"/>
    <property type="evidence" value="ECO:0007669"/>
    <property type="project" value="UniProtKB-EC"/>
</dbReference>
<organism evidence="8 9">
    <name type="scientific">Phragmitibacter flavus</name>
    <dbReference type="NCBI Taxonomy" id="2576071"/>
    <lineage>
        <taxon>Bacteria</taxon>
        <taxon>Pseudomonadati</taxon>
        <taxon>Verrucomicrobiota</taxon>
        <taxon>Verrucomicrobiia</taxon>
        <taxon>Verrucomicrobiales</taxon>
        <taxon>Verrucomicrobiaceae</taxon>
        <taxon>Phragmitibacter</taxon>
    </lineage>
</organism>
<feature type="domain" description="Oxo-4-hydroxy-4-carboxy-5-ureidoimidazoline decarboxylase" evidence="7">
    <location>
        <begin position="10"/>
        <end position="163"/>
    </location>
</feature>
<keyword evidence="4" id="KW-0659">Purine metabolism</keyword>
<comment type="caution">
    <text evidence="8">The sequence shown here is derived from an EMBL/GenBank/DDBJ whole genome shotgun (WGS) entry which is preliminary data.</text>
</comment>
<dbReference type="EC" id="4.1.1.97" evidence="3"/>